<evidence type="ECO:0000313" key="18">
    <source>
        <dbReference type="EMBL" id="QEX20043.1"/>
    </source>
</evidence>
<evidence type="ECO:0000259" key="17">
    <source>
        <dbReference type="PROSITE" id="PS51918"/>
    </source>
</evidence>
<gene>
    <name evidence="14 18" type="primary">miaB</name>
    <name evidence="18" type="ORF">FRZ44_53580</name>
</gene>
<proteinExistence type="inferred from homology"/>
<keyword evidence="3 14" id="KW-0963">Cytoplasm</keyword>
<evidence type="ECO:0000259" key="15">
    <source>
        <dbReference type="PROSITE" id="PS50926"/>
    </source>
</evidence>
<comment type="similarity">
    <text evidence="14">Belongs to the methylthiotransferase family. MiaB subfamily.</text>
</comment>
<evidence type="ECO:0000259" key="16">
    <source>
        <dbReference type="PROSITE" id="PS51449"/>
    </source>
</evidence>
<dbReference type="SFLD" id="SFLDF00273">
    <property type="entry name" value="(dimethylallyl)adenosine_tRNA"/>
    <property type="match status" value="1"/>
</dbReference>
<evidence type="ECO:0000256" key="14">
    <source>
        <dbReference type="HAMAP-Rule" id="MF_01864"/>
    </source>
</evidence>
<dbReference type="PROSITE" id="PS01278">
    <property type="entry name" value="MTTASE_RADICAL"/>
    <property type="match status" value="1"/>
</dbReference>
<feature type="binding site" evidence="14">
    <location>
        <position position="48"/>
    </location>
    <ligand>
        <name>[4Fe-4S] cluster</name>
        <dbReference type="ChEBI" id="CHEBI:49883"/>
        <label>1</label>
    </ligand>
</feature>
<reference evidence="18 19" key="1">
    <citation type="submission" date="2019-08" db="EMBL/GenBank/DDBJ databases">
        <title>Hyperibacter terrae gen. nov., sp. nov. and Hyperibacter viscosus sp. nov., two new members in the family Rhodospirillaceae isolated from the rhizosphere of Hypericum perforatum.</title>
        <authorList>
            <person name="Noviana Z."/>
        </authorList>
    </citation>
    <scope>NUCLEOTIDE SEQUENCE [LARGE SCALE GENOMIC DNA]</scope>
    <source>
        <strain evidence="18 19">R5913</strain>
    </source>
</reference>
<dbReference type="GO" id="GO:0046872">
    <property type="term" value="F:metal ion binding"/>
    <property type="evidence" value="ECO:0007669"/>
    <property type="project" value="UniProtKB-KW"/>
</dbReference>
<dbReference type="RefSeq" id="WP_151180048.1">
    <property type="nucleotide sequence ID" value="NZ_CP042906.1"/>
</dbReference>
<keyword evidence="8 14" id="KW-0408">Iron</keyword>
<dbReference type="InterPro" id="IPR038135">
    <property type="entry name" value="Methylthiotransferase_N_sf"/>
</dbReference>
<dbReference type="SFLD" id="SFLDG01061">
    <property type="entry name" value="methylthiotransferase"/>
    <property type="match status" value="1"/>
</dbReference>
<dbReference type="CDD" id="cd01335">
    <property type="entry name" value="Radical_SAM"/>
    <property type="match status" value="1"/>
</dbReference>
<evidence type="ECO:0000256" key="3">
    <source>
        <dbReference type="ARBA" id="ARBA00022490"/>
    </source>
</evidence>
<comment type="subcellular location">
    <subcellularLocation>
        <location evidence="14">Cytoplasm</location>
    </subcellularLocation>
</comment>
<dbReference type="EC" id="2.8.4.3" evidence="10 14"/>
<keyword evidence="7 14" id="KW-0479">Metal-binding</keyword>
<dbReference type="SFLD" id="SFLDS00029">
    <property type="entry name" value="Radical_SAM"/>
    <property type="match status" value="1"/>
</dbReference>
<dbReference type="Proteomes" id="UP000326202">
    <property type="component" value="Chromosome"/>
</dbReference>
<dbReference type="PROSITE" id="PS51918">
    <property type="entry name" value="RADICAL_SAM"/>
    <property type="match status" value="1"/>
</dbReference>
<dbReference type="GO" id="GO:0051539">
    <property type="term" value="F:4 iron, 4 sulfur cluster binding"/>
    <property type="evidence" value="ECO:0007669"/>
    <property type="project" value="UniProtKB-UniRule"/>
</dbReference>
<dbReference type="InterPro" id="IPR020612">
    <property type="entry name" value="Methylthiotransferase_CS"/>
</dbReference>
<keyword evidence="2 14" id="KW-0004">4Fe-4S</keyword>
<dbReference type="InterPro" id="IPR013848">
    <property type="entry name" value="Methylthiotransferase_N"/>
</dbReference>
<dbReference type="Pfam" id="PF04055">
    <property type="entry name" value="Radical_SAM"/>
    <property type="match status" value="1"/>
</dbReference>
<dbReference type="OrthoDB" id="9805215at2"/>
<keyword evidence="4 14" id="KW-0808">Transferase</keyword>
<dbReference type="EMBL" id="CP042906">
    <property type="protein sequence ID" value="QEX20043.1"/>
    <property type="molecule type" value="Genomic_DNA"/>
</dbReference>
<dbReference type="PROSITE" id="PS50926">
    <property type="entry name" value="TRAM"/>
    <property type="match status" value="1"/>
</dbReference>
<dbReference type="PROSITE" id="PS51449">
    <property type="entry name" value="MTTASE_N"/>
    <property type="match status" value="1"/>
</dbReference>
<organism evidence="18 19">
    <name type="scientific">Hypericibacter terrae</name>
    <dbReference type="NCBI Taxonomy" id="2602015"/>
    <lineage>
        <taxon>Bacteria</taxon>
        <taxon>Pseudomonadati</taxon>
        <taxon>Pseudomonadota</taxon>
        <taxon>Alphaproteobacteria</taxon>
        <taxon>Rhodospirillales</taxon>
        <taxon>Dongiaceae</taxon>
        <taxon>Hypericibacter</taxon>
    </lineage>
</organism>
<dbReference type="Pfam" id="PF01938">
    <property type="entry name" value="TRAM"/>
    <property type="match status" value="1"/>
</dbReference>
<feature type="binding site" evidence="14">
    <location>
        <position position="172"/>
    </location>
    <ligand>
        <name>[4Fe-4S] cluster</name>
        <dbReference type="ChEBI" id="CHEBI:49883"/>
        <label>2</label>
        <note>4Fe-4S-S-AdoMet</note>
    </ligand>
</feature>
<comment type="subunit">
    <text evidence="14">Monomer.</text>
</comment>
<dbReference type="SFLD" id="SFLDG01082">
    <property type="entry name" value="B12-binding_domain_containing"/>
    <property type="match status" value="1"/>
</dbReference>
<dbReference type="InterPro" id="IPR006638">
    <property type="entry name" value="Elp3/MiaA/NifB-like_rSAM"/>
</dbReference>
<evidence type="ECO:0000256" key="8">
    <source>
        <dbReference type="ARBA" id="ARBA00023004"/>
    </source>
</evidence>
<evidence type="ECO:0000256" key="7">
    <source>
        <dbReference type="ARBA" id="ARBA00022723"/>
    </source>
</evidence>
<evidence type="ECO:0000256" key="5">
    <source>
        <dbReference type="ARBA" id="ARBA00022691"/>
    </source>
</evidence>
<evidence type="ECO:0000256" key="1">
    <source>
        <dbReference type="ARBA" id="ARBA00003234"/>
    </source>
</evidence>
<evidence type="ECO:0000256" key="4">
    <source>
        <dbReference type="ARBA" id="ARBA00022679"/>
    </source>
</evidence>
<dbReference type="AlphaFoldDB" id="A0A5J6MRU0"/>
<evidence type="ECO:0000256" key="9">
    <source>
        <dbReference type="ARBA" id="ARBA00023014"/>
    </source>
</evidence>
<dbReference type="KEGG" id="htq:FRZ44_53580"/>
<dbReference type="NCBIfam" id="TIGR01574">
    <property type="entry name" value="miaB-methiolase"/>
    <property type="match status" value="1"/>
</dbReference>
<dbReference type="GO" id="GO:0005829">
    <property type="term" value="C:cytosol"/>
    <property type="evidence" value="ECO:0007669"/>
    <property type="project" value="TreeGrafter"/>
</dbReference>
<feature type="binding site" evidence="14">
    <location>
        <position position="86"/>
    </location>
    <ligand>
        <name>[4Fe-4S] cluster</name>
        <dbReference type="ChEBI" id="CHEBI:49883"/>
        <label>1</label>
    </ligand>
</feature>
<dbReference type="InterPro" id="IPR002792">
    <property type="entry name" value="TRAM_dom"/>
</dbReference>
<keyword evidence="19" id="KW-1185">Reference proteome</keyword>
<dbReference type="InterPro" id="IPR007197">
    <property type="entry name" value="rSAM"/>
</dbReference>
<dbReference type="HAMAP" id="MF_01864">
    <property type="entry name" value="tRNA_metthiotr_MiaB"/>
    <property type="match status" value="1"/>
</dbReference>
<dbReference type="FunFam" id="3.80.30.20:FF:000001">
    <property type="entry name" value="tRNA-2-methylthio-N(6)-dimethylallyladenosine synthase 2"/>
    <property type="match status" value="1"/>
</dbReference>
<comment type="catalytic activity">
    <reaction evidence="12">
        <text>2-thio-N(6)-dimethylallyladenosine(37) in tRNA + S-adenosyl-L-methionine = 2-methylsulfanyl-N(6)-dimethylallyladenosine(37) in tRNA + S-adenosyl-L-homocysteine + H(+)</text>
        <dbReference type="Rhea" id="RHEA:37063"/>
        <dbReference type="Rhea" id="RHEA-COMP:10376"/>
        <dbReference type="Rhea" id="RHEA-COMP:10377"/>
        <dbReference type="ChEBI" id="CHEBI:15378"/>
        <dbReference type="ChEBI" id="CHEBI:57856"/>
        <dbReference type="ChEBI" id="CHEBI:59789"/>
        <dbReference type="ChEBI" id="CHEBI:74416"/>
        <dbReference type="ChEBI" id="CHEBI:74417"/>
    </reaction>
    <physiologicalReaction direction="left-to-right" evidence="12">
        <dbReference type="Rhea" id="RHEA:37064"/>
    </physiologicalReaction>
</comment>
<evidence type="ECO:0000313" key="19">
    <source>
        <dbReference type="Proteomes" id="UP000326202"/>
    </source>
</evidence>
<keyword evidence="9 14" id="KW-0411">Iron-sulfur</keyword>
<feature type="binding site" evidence="14">
    <location>
        <position position="165"/>
    </location>
    <ligand>
        <name>[4Fe-4S] cluster</name>
        <dbReference type="ChEBI" id="CHEBI:49883"/>
        <label>2</label>
        <note>4Fe-4S-S-AdoMet</note>
    </ligand>
</feature>
<dbReference type="Pfam" id="PF00919">
    <property type="entry name" value="UPF0004"/>
    <property type="match status" value="1"/>
</dbReference>
<dbReference type="SUPFAM" id="SSF102114">
    <property type="entry name" value="Radical SAM enzymes"/>
    <property type="match status" value="1"/>
</dbReference>
<feature type="binding site" evidence="14">
    <location>
        <position position="169"/>
    </location>
    <ligand>
        <name>[4Fe-4S] cluster</name>
        <dbReference type="ChEBI" id="CHEBI:49883"/>
        <label>2</label>
        <note>4Fe-4S-S-AdoMet</note>
    </ligand>
</feature>
<dbReference type="InterPro" id="IPR005839">
    <property type="entry name" value="Methylthiotransferase"/>
</dbReference>
<dbReference type="SMART" id="SM00729">
    <property type="entry name" value="Elp3"/>
    <property type="match status" value="1"/>
</dbReference>
<feature type="domain" description="MTTase N-terminal" evidence="16">
    <location>
        <begin position="3"/>
        <end position="123"/>
    </location>
</feature>
<feature type="domain" description="TRAM" evidence="15">
    <location>
        <begin position="394"/>
        <end position="456"/>
    </location>
</feature>
<dbReference type="NCBIfam" id="TIGR00089">
    <property type="entry name" value="MiaB/RimO family radical SAM methylthiotransferase"/>
    <property type="match status" value="1"/>
</dbReference>
<dbReference type="Gene3D" id="3.80.30.20">
    <property type="entry name" value="tm_1862 like domain"/>
    <property type="match status" value="1"/>
</dbReference>
<feature type="binding site" evidence="14">
    <location>
        <position position="12"/>
    </location>
    <ligand>
        <name>[4Fe-4S] cluster</name>
        <dbReference type="ChEBI" id="CHEBI:49883"/>
        <label>1</label>
    </ligand>
</feature>
<dbReference type="InterPro" id="IPR006463">
    <property type="entry name" value="MiaB_methiolase"/>
</dbReference>
<sequence length="467" mass="51725">MAKKLYIKTYGCQMNEYDSARMADVLAPLGYEPTGQVETADMVILNTCHIREKASEKVFSELGRLRPAKRHREAAGQEMIIAVAGCVAQAEGGEIVRRAPYVDIVLGPQTYHRLPEMIARAKRAADPLHRGIVDTEFPVESKFDHLPETHAAGGVTAFLTVQEGCDKFCTFCVVPYTRGAEMSRTVEEVAAEARRLVANGVREITLLGQNVNAYHGRAPLRFVGKAGAAGEWGLGRLARHLAEIERLERIRYTTSHPHDMDDELVEAHRDLPQLMPFLHLPVQSGSDRILAAMNRQHRTADFLRIVERLRRARPDLALSSDFIVGFPGESDADFEATLALIREVEFAMAYSFKYSARPGTPAATLPDQVPEAVRDQRLDRLQALLREQQQAFNATMIGRRLPVLLEKLGRHEGQLIGRSPYLQSVHLEAPAALIGQIQPVDILALFPNSLAGRLASGHAGARERLSA</sequence>
<evidence type="ECO:0000256" key="6">
    <source>
        <dbReference type="ARBA" id="ARBA00022694"/>
    </source>
</evidence>
<comment type="catalytic activity">
    <reaction evidence="11">
        <text>N(6)-dimethylallyladenosine(37) in tRNA + (sulfur carrier)-SH + AH2 + S-adenosyl-L-methionine = 2-thio-N(6)-dimethylallyladenosine(37) in tRNA + (sulfur carrier)-H + 5'-deoxyadenosine + L-methionine + A + H(+)</text>
        <dbReference type="Rhea" id="RHEA:36339"/>
        <dbReference type="Rhea" id="RHEA-COMP:10375"/>
        <dbReference type="Rhea" id="RHEA-COMP:10377"/>
        <dbReference type="Rhea" id="RHEA-COMP:14737"/>
        <dbReference type="Rhea" id="RHEA-COMP:14739"/>
        <dbReference type="ChEBI" id="CHEBI:13193"/>
        <dbReference type="ChEBI" id="CHEBI:15378"/>
        <dbReference type="ChEBI" id="CHEBI:17319"/>
        <dbReference type="ChEBI" id="CHEBI:17499"/>
        <dbReference type="ChEBI" id="CHEBI:29917"/>
        <dbReference type="ChEBI" id="CHEBI:57844"/>
        <dbReference type="ChEBI" id="CHEBI:59789"/>
        <dbReference type="ChEBI" id="CHEBI:64428"/>
        <dbReference type="ChEBI" id="CHEBI:74415"/>
        <dbReference type="ChEBI" id="CHEBI:74416"/>
    </reaction>
    <physiologicalReaction direction="left-to-right" evidence="11">
        <dbReference type="Rhea" id="RHEA:36340"/>
    </physiologicalReaction>
</comment>
<evidence type="ECO:0000256" key="13">
    <source>
        <dbReference type="ARBA" id="ARBA00052587"/>
    </source>
</evidence>
<evidence type="ECO:0000256" key="2">
    <source>
        <dbReference type="ARBA" id="ARBA00022485"/>
    </source>
</evidence>
<dbReference type="PANTHER" id="PTHR43020">
    <property type="entry name" value="CDK5 REGULATORY SUBUNIT-ASSOCIATED PROTEIN 1"/>
    <property type="match status" value="1"/>
</dbReference>
<dbReference type="Gene3D" id="3.40.50.12160">
    <property type="entry name" value="Methylthiotransferase, N-terminal domain"/>
    <property type="match status" value="1"/>
</dbReference>
<dbReference type="InterPro" id="IPR023404">
    <property type="entry name" value="rSAM_horseshoe"/>
</dbReference>
<dbReference type="FunFam" id="3.40.50.12160:FF:000001">
    <property type="entry name" value="tRNA-2-methylthio-N(6)-dimethylallyladenosine synthase"/>
    <property type="match status" value="1"/>
</dbReference>
<keyword evidence="5 14" id="KW-0949">S-adenosyl-L-methionine</keyword>
<accession>A0A5J6MRU0</accession>
<comment type="cofactor">
    <cofactor evidence="14">
        <name>[4Fe-4S] cluster</name>
        <dbReference type="ChEBI" id="CHEBI:49883"/>
    </cofactor>
    <text evidence="14">Binds 2 [4Fe-4S] clusters. One cluster is coordinated with 3 cysteines and an exchangeable S-adenosyl-L-methionine.</text>
</comment>
<name>A0A5J6MRU0_9PROT</name>
<evidence type="ECO:0000256" key="10">
    <source>
        <dbReference type="ARBA" id="ARBA00033765"/>
    </source>
</evidence>
<feature type="domain" description="Radical SAM core" evidence="17">
    <location>
        <begin position="151"/>
        <end position="391"/>
    </location>
</feature>
<dbReference type="GO" id="GO:0035597">
    <property type="term" value="F:tRNA-2-methylthio-N(6)-dimethylallyladenosine(37) synthase activity"/>
    <property type="evidence" value="ECO:0007669"/>
    <property type="project" value="UniProtKB-EC"/>
</dbReference>
<comment type="function">
    <text evidence="1 14">Catalyzes the methylthiolation of N6-(dimethylallyl)adenosine (i(6)A), leading to the formation of 2-methylthio-N6-(dimethylallyl)adenosine (ms(2)i(6)A) at position 37 in tRNAs that read codons beginning with uridine.</text>
</comment>
<dbReference type="InterPro" id="IPR058240">
    <property type="entry name" value="rSAM_sf"/>
</dbReference>
<dbReference type="PANTHER" id="PTHR43020:SF2">
    <property type="entry name" value="MITOCHONDRIAL TRNA METHYLTHIOTRANSFERASE CDK5RAP1"/>
    <property type="match status" value="1"/>
</dbReference>
<evidence type="ECO:0000256" key="11">
    <source>
        <dbReference type="ARBA" id="ARBA00050926"/>
    </source>
</evidence>
<keyword evidence="6 14" id="KW-0819">tRNA processing</keyword>
<evidence type="ECO:0000256" key="12">
    <source>
        <dbReference type="ARBA" id="ARBA00052380"/>
    </source>
</evidence>
<protein>
    <recommendedName>
        <fullName evidence="10 14">tRNA-2-methylthio-N(6)-dimethylallyladenosine synthase</fullName>
        <ecNumber evidence="10 14">2.8.4.3</ecNumber>
    </recommendedName>
    <alternativeName>
        <fullName evidence="14">(Dimethylallyl)adenosine tRNA methylthiotransferase MiaB</fullName>
    </alternativeName>
    <alternativeName>
        <fullName evidence="14">tRNA-i(6)A37 methylthiotransferase</fullName>
    </alternativeName>
</protein>
<comment type="catalytic activity">
    <reaction evidence="13">
        <text>N(6)-dimethylallyladenosine(37) in tRNA + (sulfur carrier)-SH + AH2 + 2 S-adenosyl-L-methionine = 2-methylsulfanyl-N(6)-dimethylallyladenosine(37) in tRNA + (sulfur carrier)-H + 5'-deoxyadenosine + L-methionine + A + S-adenosyl-L-homocysteine + 2 H(+)</text>
        <dbReference type="Rhea" id="RHEA:37067"/>
        <dbReference type="Rhea" id="RHEA-COMP:10375"/>
        <dbReference type="Rhea" id="RHEA-COMP:10376"/>
        <dbReference type="Rhea" id="RHEA-COMP:14737"/>
        <dbReference type="Rhea" id="RHEA-COMP:14739"/>
        <dbReference type="ChEBI" id="CHEBI:13193"/>
        <dbReference type="ChEBI" id="CHEBI:15378"/>
        <dbReference type="ChEBI" id="CHEBI:17319"/>
        <dbReference type="ChEBI" id="CHEBI:17499"/>
        <dbReference type="ChEBI" id="CHEBI:29917"/>
        <dbReference type="ChEBI" id="CHEBI:57844"/>
        <dbReference type="ChEBI" id="CHEBI:57856"/>
        <dbReference type="ChEBI" id="CHEBI:59789"/>
        <dbReference type="ChEBI" id="CHEBI:64428"/>
        <dbReference type="ChEBI" id="CHEBI:74415"/>
        <dbReference type="ChEBI" id="CHEBI:74417"/>
        <dbReference type="EC" id="2.8.4.3"/>
    </reaction>
    <physiologicalReaction direction="left-to-right" evidence="13">
        <dbReference type="Rhea" id="RHEA:37068"/>
    </physiologicalReaction>
</comment>